<evidence type="ECO:0000313" key="4">
    <source>
        <dbReference type="Proteomes" id="UP000594771"/>
    </source>
</evidence>
<feature type="transmembrane region" description="Helical" evidence="1">
    <location>
        <begin position="154"/>
        <end position="177"/>
    </location>
</feature>
<keyword evidence="1" id="KW-0812">Transmembrane</keyword>
<dbReference type="EMBL" id="JAOTML010000007">
    <property type="protein sequence ID" value="MCY3053635.1"/>
    <property type="molecule type" value="Genomic_DNA"/>
</dbReference>
<organism evidence="3 4">
    <name type="scientific">Aerococcus urinae</name>
    <dbReference type="NCBI Taxonomy" id="1376"/>
    <lineage>
        <taxon>Bacteria</taxon>
        <taxon>Bacillati</taxon>
        <taxon>Bacillota</taxon>
        <taxon>Bacilli</taxon>
        <taxon>Lactobacillales</taxon>
        <taxon>Aerococcaceae</taxon>
        <taxon>Aerococcus</taxon>
    </lineage>
</organism>
<dbReference type="Proteomes" id="UP001069145">
    <property type="component" value="Unassembled WGS sequence"/>
</dbReference>
<evidence type="ECO:0000313" key="3">
    <source>
        <dbReference type="EMBL" id="QPS01394.1"/>
    </source>
</evidence>
<gene>
    <name evidence="3" type="ORF">I6G68_08490</name>
    <name evidence="2" type="ORF">ODY43_06500</name>
</gene>
<dbReference type="Proteomes" id="UP000594771">
    <property type="component" value="Chromosome"/>
</dbReference>
<dbReference type="GeneID" id="35767950"/>
<evidence type="ECO:0000313" key="5">
    <source>
        <dbReference type="Proteomes" id="UP001069145"/>
    </source>
</evidence>
<keyword evidence="5" id="KW-1185">Reference proteome</keyword>
<dbReference type="AlphaFoldDB" id="A0A0X8FDE3"/>
<dbReference type="OrthoDB" id="2168834at2"/>
<evidence type="ECO:0000256" key="1">
    <source>
        <dbReference type="SAM" id="Phobius"/>
    </source>
</evidence>
<dbReference type="KEGG" id="aun:AWM73_01565"/>
<feature type="transmembrane region" description="Helical" evidence="1">
    <location>
        <begin position="47"/>
        <end position="74"/>
    </location>
</feature>
<reference evidence="2" key="2">
    <citation type="submission" date="2022-09" db="EMBL/GenBank/DDBJ databases">
        <title>Aerococcus urinae taxonomy study.</title>
        <authorList>
            <person name="Christensen J."/>
            <person name="Senneby E."/>
        </authorList>
    </citation>
    <scope>NUCLEOTIDE SEQUENCE</scope>
    <source>
        <strain evidence="2">NLD-066-U95</strain>
    </source>
</reference>
<feature type="transmembrane region" description="Helical" evidence="1">
    <location>
        <begin position="16"/>
        <end position="35"/>
    </location>
</feature>
<dbReference type="EMBL" id="CP065662">
    <property type="protein sequence ID" value="QPS01394.1"/>
    <property type="molecule type" value="Genomic_DNA"/>
</dbReference>
<feature type="transmembrane region" description="Helical" evidence="1">
    <location>
        <begin position="205"/>
        <end position="223"/>
    </location>
</feature>
<evidence type="ECO:0000313" key="2">
    <source>
        <dbReference type="EMBL" id="MCY3053635.1"/>
    </source>
</evidence>
<proteinExistence type="predicted"/>
<feature type="transmembrane region" description="Helical" evidence="1">
    <location>
        <begin position="95"/>
        <end position="116"/>
    </location>
</feature>
<keyword evidence="1" id="KW-1133">Transmembrane helix</keyword>
<protein>
    <submittedName>
        <fullName evidence="3">Uncharacterized protein</fullName>
    </submittedName>
</protein>
<name>A0A0X8FDE3_9LACT</name>
<sequence>MRIQMKSLPFLQNKKLILIHFLILPIIQILVILLLNQQYAKALNPQVAMASVYLSANSFCLSTMAYLLVVDYLSQIFREVLVRKPWSLTYWGRKIGTSLFLSLIMFLINGGLLVMVGVDTSYFWSSLAALPLSLFFSAGLGIAGYLLSVHRDNIYLFTNLFTAILPLLAGVVAPITAYPPFFKAASYVFPYGQVVLGIYQGESRALLVLFYLLIVFALNVWLLKRVKKDLMVG</sequence>
<dbReference type="RefSeq" id="WP_060777774.1">
    <property type="nucleotide sequence ID" value="NZ_CAJHLF010000001.1"/>
</dbReference>
<feature type="transmembrane region" description="Helical" evidence="1">
    <location>
        <begin position="122"/>
        <end position="147"/>
    </location>
</feature>
<keyword evidence="1" id="KW-0472">Membrane</keyword>
<reference evidence="3 4" key="1">
    <citation type="submission" date="2020-12" db="EMBL/GenBank/DDBJ databases">
        <title>FDA dAtabase for Regulatory Grade micrObial Sequences (FDA-ARGOS): Supporting development and validation of Infectious Disease Dx tests.</title>
        <authorList>
            <person name="Sproer C."/>
            <person name="Gronow S."/>
            <person name="Severitt S."/>
            <person name="Schroder I."/>
            <person name="Tallon L."/>
            <person name="Sadzewicz L."/>
            <person name="Zhao X."/>
            <person name="Boylan J."/>
            <person name="Ott S."/>
            <person name="Bowen H."/>
            <person name="Vavikolanu K."/>
            <person name="Mehta A."/>
            <person name="Aluvathingal J."/>
            <person name="Nadendla S."/>
            <person name="Lowell S."/>
            <person name="Myers T."/>
            <person name="Yan Y."/>
            <person name="Sichtig H."/>
        </authorList>
    </citation>
    <scope>NUCLEOTIDE SEQUENCE [LARGE SCALE GENOMIC DNA]</scope>
    <source>
        <strain evidence="3 4">FDAARGOS_911</strain>
    </source>
</reference>
<accession>A0A0X8FDE3</accession>